<dbReference type="GO" id="GO:0008270">
    <property type="term" value="F:zinc ion binding"/>
    <property type="evidence" value="ECO:0007669"/>
    <property type="project" value="InterPro"/>
</dbReference>
<feature type="binding site" evidence="6">
    <location>
        <position position="46"/>
    </location>
    <ligand>
        <name>Ca(2+)</name>
        <dbReference type="ChEBI" id="CHEBI:29108"/>
        <label>3</label>
    </ligand>
</feature>
<dbReference type="GO" id="GO:0004222">
    <property type="term" value="F:metalloendopeptidase activity"/>
    <property type="evidence" value="ECO:0000318"/>
    <property type="project" value="GO_Central"/>
</dbReference>
<feature type="binding site" evidence="6">
    <location>
        <position position="49"/>
    </location>
    <ligand>
        <name>Ca(2+)</name>
        <dbReference type="ChEBI" id="CHEBI:29108"/>
        <label>3</label>
    </ligand>
</feature>
<name>A0A022QRN4_ERYGU</name>
<protein>
    <recommendedName>
        <fullName evidence="8">Peptidase M10 metallopeptidase domain-containing protein</fullName>
    </recommendedName>
</protein>
<evidence type="ECO:0000256" key="4">
    <source>
        <dbReference type="ARBA" id="ARBA00022833"/>
    </source>
</evidence>
<evidence type="ECO:0000256" key="6">
    <source>
        <dbReference type="PIRSR" id="PIRSR621190-2"/>
    </source>
</evidence>
<keyword evidence="3" id="KW-0378">Hydrolase</keyword>
<dbReference type="MEROPS" id="M10.012"/>
<dbReference type="Proteomes" id="UP000030748">
    <property type="component" value="Unassembled WGS sequence"/>
</dbReference>
<dbReference type="InterPro" id="IPR024079">
    <property type="entry name" value="MetalloPept_cat_dom_sf"/>
</dbReference>
<dbReference type="PANTHER" id="PTHR10201:SF213">
    <property type="entry name" value="METALLOENDOPROTEINASE 2-MMP-LIKE"/>
    <property type="match status" value="1"/>
</dbReference>
<dbReference type="GO" id="GO:0031012">
    <property type="term" value="C:extracellular matrix"/>
    <property type="evidence" value="ECO:0007669"/>
    <property type="project" value="InterPro"/>
</dbReference>
<feature type="binding site" evidence="6">
    <location>
        <position position="86"/>
    </location>
    <ligand>
        <name>Zn(2+)</name>
        <dbReference type="ChEBI" id="CHEBI:29105"/>
        <label>2</label>
        <note>catalytic</note>
    </ligand>
</feature>
<gene>
    <name evidence="9" type="ORF">MIMGU_mgv11b019219mg</name>
</gene>
<keyword evidence="4 6" id="KW-0862">Zinc</keyword>
<feature type="transmembrane region" description="Helical" evidence="7">
    <location>
        <begin position="20"/>
        <end position="37"/>
    </location>
</feature>
<feature type="binding site" evidence="6">
    <location>
        <position position="72"/>
    </location>
    <ligand>
        <name>Zn(2+)</name>
        <dbReference type="ChEBI" id="CHEBI:29105"/>
        <label>2</label>
        <note>catalytic</note>
    </ligand>
</feature>
<dbReference type="SUPFAM" id="SSF55486">
    <property type="entry name" value="Metalloproteases ('zincins'), catalytic domain"/>
    <property type="match status" value="1"/>
</dbReference>
<evidence type="ECO:0000256" key="3">
    <source>
        <dbReference type="ARBA" id="ARBA00022801"/>
    </source>
</evidence>
<keyword evidence="7" id="KW-0812">Transmembrane</keyword>
<dbReference type="GO" id="GO:0030198">
    <property type="term" value="P:extracellular matrix organization"/>
    <property type="evidence" value="ECO:0000318"/>
    <property type="project" value="GO_Central"/>
</dbReference>
<keyword evidence="6" id="KW-0106">Calcium</keyword>
<feature type="active site" evidence="5">
    <location>
        <position position="69"/>
    </location>
</feature>
<keyword evidence="7" id="KW-1133">Transmembrane helix</keyword>
<comment type="cofactor">
    <cofactor evidence="6">
        <name>Zn(2+)</name>
        <dbReference type="ChEBI" id="CHEBI:29105"/>
    </cofactor>
    <text evidence="6">Binds 2 Zn(2+) ions per subunit.</text>
</comment>
<organism evidence="9 10">
    <name type="scientific">Erythranthe guttata</name>
    <name type="common">Yellow monkey flower</name>
    <name type="synonym">Mimulus guttatus</name>
    <dbReference type="NCBI Taxonomy" id="4155"/>
    <lineage>
        <taxon>Eukaryota</taxon>
        <taxon>Viridiplantae</taxon>
        <taxon>Streptophyta</taxon>
        <taxon>Embryophyta</taxon>
        <taxon>Tracheophyta</taxon>
        <taxon>Spermatophyta</taxon>
        <taxon>Magnoliopsida</taxon>
        <taxon>eudicotyledons</taxon>
        <taxon>Gunneridae</taxon>
        <taxon>Pentapetalae</taxon>
        <taxon>asterids</taxon>
        <taxon>lamiids</taxon>
        <taxon>Lamiales</taxon>
        <taxon>Phrymaceae</taxon>
        <taxon>Erythranthe</taxon>
    </lineage>
</organism>
<evidence type="ECO:0000313" key="9">
    <source>
        <dbReference type="EMBL" id="EYU31387.1"/>
    </source>
</evidence>
<dbReference type="Pfam" id="PF00413">
    <property type="entry name" value="Peptidase_M10"/>
    <property type="match status" value="1"/>
</dbReference>
<proteinExistence type="predicted"/>
<keyword evidence="7" id="KW-0472">Membrane</keyword>
<accession>A0A022QRN4</accession>
<sequence length="112" mass="12368">MDPDVVDTSFLRISLYMRYYYASIHFLCNTFLVHAFAPSDGRIHLDGDEVWVDGVVPGKFDLQTIGLHELSHVLGLGHTNDGGAIMYPTTGSGFRKGLGQDDIDGIKAPYHL</sequence>
<keyword evidence="2 6" id="KW-0479">Metal-binding</keyword>
<comment type="cofactor">
    <cofactor evidence="6">
        <name>Ca(2+)</name>
        <dbReference type="ChEBI" id="CHEBI:29108"/>
    </cofactor>
    <text evidence="6">Can bind about 5 Ca(2+) ions per subunit.</text>
</comment>
<feature type="binding site" evidence="6">
    <location>
        <position position="34"/>
    </location>
    <ligand>
        <name>Zn(2+)</name>
        <dbReference type="ChEBI" id="CHEBI:29105"/>
        <label>1</label>
    </ligand>
</feature>
<reference evidence="9 10" key="1">
    <citation type="journal article" date="2013" name="Proc. Natl. Acad. Sci. U.S.A.">
        <title>Fine-scale variation in meiotic recombination in Mimulus inferred from population shotgun sequencing.</title>
        <authorList>
            <person name="Hellsten U."/>
            <person name="Wright K.M."/>
            <person name="Jenkins J."/>
            <person name="Shu S."/>
            <person name="Yuan Y."/>
            <person name="Wessler S.R."/>
            <person name="Schmutz J."/>
            <person name="Willis J.H."/>
            <person name="Rokhsar D.S."/>
        </authorList>
    </citation>
    <scope>NUCLEOTIDE SEQUENCE [LARGE SCALE GENOMIC DNA]</scope>
    <source>
        <strain evidence="10">cv. DUN x IM62</strain>
    </source>
</reference>
<evidence type="ECO:0000256" key="2">
    <source>
        <dbReference type="ARBA" id="ARBA00022723"/>
    </source>
</evidence>
<dbReference type="GO" id="GO:0006508">
    <property type="term" value="P:proteolysis"/>
    <property type="evidence" value="ECO:0007669"/>
    <property type="project" value="UniProtKB-KW"/>
</dbReference>
<evidence type="ECO:0000259" key="8">
    <source>
        <dbReference type="Pfam" id="PF00413"/>
    </source>
</evidence>
<dbReference type="STRING" id="4155.A0A022QRN4"/>
<dbReference type="PANTHER" id="PTHR10201">
    <property type="entry name" value="MATRIX METALLOPROTEINASE"/>
    <property type="match status" value="1"/>
</dbReference>
<keyword evidence="10" id="KW-1185">Reference proteome</keyword>
<keyword evidence="1" id="KW-0645">Protease</keyword>
<dbReference type="AlphaFoldDB" id="A0A022QRN4"/>
<dbReference type="PRINTS" id="PR00138">
    <property type="entry name" value="MATRIXIN"/>
</dbReference>
<dbReference type="EMBL" id="KI630970">
    <property type="protein sequence ID" value="EYU31387.1"/>
    <property type="molecule type" value="Genomic_DNA"/>
</dbReference>
<feature type="binding site" evidence="6">
    <location>
        <position position="78"/>
    </location>
    <ligand>
        <name>Zn(2+)</name>
        <dbReference type="ChEBI" id="CHEBI:29105"/>
        <label>2</label>
        <note>catalytic</note>
    </ligand>
</feature>
<evidence type="ECO:0000313" key="10">
    <source>
        <dbReference type="Proteomes" id="UP000030748"/>
    </source>
</evidence>
<evidence type="ECO:0000256" key="1">
    <source>
        <dbReference type="ARBA" id="ARBA00022670"/>
    </source>
</evidence>
<dbReference type="InterPro" id="IPR001818">
    <property type="entry name" value="Pept_M10_metallopeptidase"/>
</dbReference>
<dbReference type="InterPro" id="IPR021190">
    <property type="entry name" value="Pept_M10A"/>
</dbReference>
<feature type="binding site" evidence="6">
    <location>
        <position position="68"/>
    </location>
    <ligand>
        <name>Zn(2+)</name>
        <dbReference type="ChEBI" id="CHEBI:29105"/>
        <label>2</label>
        <note>catalytic</note>
    </ligand>
</feature>
<feature type="domain" description="Peptidase M10 metallopeptidase" evidence="8">
    <location>
        <begin position="29"/>
        <end position="110"/>
    </location>
</feature>
<feature type="binding site" evidence="6">
    <location>
        <position position="49"/>
    </location>
    <ligand>
        <name>Ca(2+)</name>
        <dbReference type="ChEBI" id="CHEBI:29108"/>
        <label>1</label>
    </ligand>
</feature>
<feature type="binding site" evidence="6">
    <location>
        <position position="44"/>
    </location>
    <ligand>
        <name>Zn(2+)</name>
        <dbReference type="ChEBI" id="CHEBI:29105"/>
        <label>1</label>
    </ligand>
</feature>
<evidence type="ECO:0000256" key="5">
    <source>
        <dbReference type="PIRSR" id="PIRSR621190-1"/>
    </source>
</evidence>
<dbReference type="Gene3D" id="3.40.390.10">
    <property type="entry name" value="Collagenase (Catalytic Domain)"/>
    <property type="match status" value="1"/>
</dbReference>
<dbReference type="GO" id="GO:0030574">
    <property type="term" value="P:collagen catabolic process"/>
    <property type="evidence" value="ECO:0000318"/>
    <property type="project" value="GO_Central"/>
</dbReference>
<evidence type="ECO:0000256" key="7">
    <source>
        <dbReference type="SAM" id="Phobius"/>
    </source>
</evidence>